<sequence>MNHLVALIHPGGLPRGLWEANETSLQKIRPFISAVDLTIPSGPSKDLQIHNYRAAEVYGRITVTILSQNAIFSENSKNWTALQAFAPMLEEFICMASLSSKEHLEANHPTTQGRARNDYEAALEICQRLLPAGQKAMAFSDEMRSVNCFSHVRMSEKLAPDTDTRACRP</sequence>
<gene>
    <name evidence="1" type="ORF">BPAE_0003g00340</name>
</gene>
<name>A0A4Z1G5H7_9HELO</name>
<proteinExistence type="predicted"/>
<protein>
    <submittedName>
        <fullName evidence="1">Uncharacterized protein</fullName>
    </submittedName>
</protein>
<comment type="caution">
    <text evidence="1">The sequence shown here is derived from an EMBL/GenBank/DDBJ whole genome shotgun (WGS) entry which is preliminary data.</text>
</comment>
<accession>A0A4Z1G5H7</accession>
<dbReference type="AlphaFoldDB" id="A0A4Z1G5H7"/>
<dbReference type="EMBL" id="PQXI01000003">
    <property type="protein sequence ID" value="TGO30750.1"/>
    <property type="molecule type" value="Genomic_DNA"/>
</dbReference>
<organism evidence="1 2">
    <name type="scientific">Botrytis paeoniae</name>
    <dbReference type="NCBI Taxonomy" id="278948"/>
    <lineage>
        <taxon>Eukaryota</taxon>
        <taxon>Fungi</taxon>
        <taxon>Dikarya</taxon>
        <taxon>Ascomycota</taxon>
        <taxon>Pezizomycotina</taxon>
        <taxon>Leotiomycetes</taxon>
        <taxon>Helotiales</taxon>
        <taxon>Sclerotiniaceae</taxon>
        <taxon>Botrytis</taxon>
    </lineage>
</organism>
<keyword evidence="2" id="KW-1185">Reference proteome</keyword>
<evidence type="ECO:0000313" key="1">
    <source>
        <dbReference type="EMBL" id="TGO30750.1"/>
    </source>
</evidence>
<reference evidence="1 2" key="1">
    <citation type="submission" date="2017-12" db="EMBL/GenBank/DDBJ databases">
        <title>Comparative genomics of Botrytis spp.</title>
        <authorList>
            <person name="Valero-Jimenez C.A."/>
            <person name="Tapia P."/>
            <person name="Veloso J."/>
            <person name="Silva-Moreno E."/>
            <person name="Staats M."/>
            <person name="Valdes J.H."/>
            <person name="Van Kan J.A.L."/>
        </authorList>
    </citation>
    <scope>NUCLEOTIDE SEQUENCE [LARGE SCALE GENOMIC DNA]</scope>
    <source>
        <strain evidence="1 2">Bp0003</strain>
    </source>
</reference>
<evidence type="ECO:0000313" key="2">
    <source>
        <dbReference type="Proteomes" id="UP000297910"/>
    </source>
</evidence>
<dbReference type="Proteomes" id="UP000297910">
    <property type="component" value="Unassembled WGS sequence"/>
</dbReference>